<evidence type="ECO:0000313" key="3">
    <source>
        <dbReference type="EMBL" id="PNF39342.1"/>
    </source>
</evidence>
<organism evidence="3 4">
    <name type="scientific">Cryptotermes secundus</name>
    <dbReference type="NCBI Taxonomy" id="105785"/>
    <lineage>
        <taxon>Eukaryota</taxon>
        <taxon>Metazoa</taxon>
        <taxon>Ecdysozoa</taxon>
        <taxon>Arthropoda</taxon>
        <taxon>Hexapoda</taxon>
        <taxon>Insecta</taxon>
        <taxon>Pterygota</taxon>
        <taxon>Neoptera</taxon>
        <taxon>Polyneoptera</taxon>
        <taxon>Dictyoptera</taxon>
        <taxon>Blattodea</taxon>
        <taxon>Blattoidea</taxon>
        <taxon>Termitoidae</taxon>
        <taxon>Kalotermitidae</taxon>
        <taxon>Cryptotermitinae</taxon>
        <taxon>Cryptotermes</taxon>
    </lineage>
</organism>
<feature type="compositionally biased region" description="Acidic residues" evidence="2">
    <location>
        <begin position="12"/>
        <end position="24"/>
    </location>
</feature>
<evidence type="ECO:0000313" key="4">
    <source>
        <dbReference type="Proteomes" id="UP000235965"/>
    </source>
</evidence>
<dbReference type="InParanoid" id="A0A2J7RES9"/>
<feature type="coiled-coil region" evidence="1">
    <location>
        <begin position="171"/>
        <end position="285"/>
    </location>
</feature>
<dbReference type="Gene3D" id="1.10.287.1490">
    <property type="match status" value="1"/>
</dbReference>
<keyword evidence="1" id="KW-0175">Coiled coil</keyword>
<dbReference type="EMBL" id="NEVH01004944">
    <property type="protein sequence ID" value="PNF39342.1"/>
    <property type="molecule type" value="Genomic_DNA"/>
</dbReference>
<feature type="non-terminal residue" evidence="3">
    <location>
        <position position="329"/>
    </location>
</feature>
<protein>
    <recommendedName>
        <fullName evidence="5">DUF4201 domain-containing protein</fullName>
    </recommendedName>
</protein>
<keyword evidence="4" id="KW-1185">Reference proteome</keyword>
<dbReference type="Proteomes" id="UP000235965">
    <property type="component" value="Unassembled WGS sequence"/>
</dbReference>
<dbReference type="OrthoDB" id="10255522at2759"/>
<feature type="region of interest" description="Disordered" evidence="2">
    <location>
        <begin position="1"/>
        <end position="36"/>
    </location>
</feature>
<reference evidence="3 4" key="1">
    <citation type="submission" date="2017-12" db="EMBL/GenBank/DDBJ databases">
        <title>Hemimetabolous genomes reveal molecular basis of termite eusociality.</title>
        <authorList>
            <person name="Harrison M.C."/>
            <person name="Jongepier E."/>
            <person name="Robertson H.M."/>
            <person name="Arning N."/>
            <person name="Bitard-Feildel T."/>
            <person name="Chao H."/>
            <person name="Childers C.P."/>
            <person name="Dinh H."/>
            <person name="Doddapaneni H."/>
            <person name="Dugan S."/>
            <person name="Gowin J."/>
            <person name="Greiner C."/>
            <person name="Han Y."/>
            <person name="Hu H."/>
            <person name="Hughes D.S.T."/>
            <person name="Huylmans A.-K."/>
            <person name="Kemena C."/>
            <person name="Kremer L.P.M."/>
            <person name="Lee S.L."/>
            <person name="Lopez-Ezquerra A."/>
            <person name="Mallet L."/>
            <person name="Monroy-Kuhn J.M."/>
            <person name="Moser A."/>
            <person name="Murali S.C."/>
            <person name="Muzny D.M."/>
            <person name="Otani S."/>
            <person name="Piulachs M.-D."/>
            <person name="Poelchau M."/>
            <person name="Qu J."/>
            <person name="Schaub F."/>
            <person name="Wada-Katsumata A."/>
            <person name="Worley K.C."/>
            <person name="Xie Q."/>
            <person name="Ylla G."/>
            <person name="Poulsen M."/>
            <person name="Gibbs R.A."/>
            <person name="Schal C."/>
            <person name="Richards S."/>
            <person name="Belles X."/>
            <person name="Korb J."/>
            <person name="Bornberg-Bauer E."/>
        </authorList>
    </citation>
    <scope>NUCLEOTIDE SEQUENCE [LARGE SCALE GENOMIC DNA]</scope>
    <source>
        <tissue evidence="3">Whole body</tissue>
    </source>
</reference>
<gene>
    <name evidence="3" type="ORF">B7P43_G01513</name>
</gene>
<sequence length="329" mass="38044">MEKDSWYSDASTSDEEDEVNEDEVGVNNTIETGMPQDRGTQLLYAGTYVRGQREATIKGTAAQNKHVPKVIKQVDPLMLEAEYKAAITENIMEESDALRRETEMFLAQCEERFNGQDQLKSLTQSRKDITEDRDFLLSDVQSTADDKVIISKDKDAMKFEANNFRALPLAAAILEQKINDAKLQYDSIRKERAAFKSRYQRSELNINDIRKVVEDLKIETQNLRFKIKDYASLEKELNTVKQQCENIKKERNVVILRVQKITKSIEFIRRQIDALNLERESLRNKIKEAAPLENQLNAARLLCDNIGKERDFYNLKLQEAARERGVMIK</sequence>
<proteinExistence type="predicted"/>
<evidence type="ECO:0008006" key="5">
    <source>
        <dbReference type="Google" id="ProtNLM"/>
    </source>
</evidence>
<name>A0A2J7RES9_9NEOP</name>
<comment type="caution">
    <text evidence="3">The sequence shown here is derived from an EMBL/GenBank/DDBJ whole genome shotgun (WGS) entry which is preliminary data.</text>
</comment>
<evidence type="ECO:0000256" key="1">
    <source>
        <dbReference type="SAM" id="Coils"/>
    </source>
</evidence>
<evidence type="ECO:0000256" key="2">
    <source>
        <dbReference type="SAM" id="MobiDB-lite"/>
    </source>
</evidence>
<dbReference type="AlphaFoldDB" id="A0A2J7RES9"/>
<accession>A0A2J7RES9</accession>